<gene>
    <name evidence="1" type="ORF">SAMN05421737_105193</name>
</gene>
<dbReference type="AlphaFoldDB" id="A0A1G6IYI4"/>
<proteinExistence type="predicted"/>
<sequence length="80" mass="9626">MHSKQTVKYICEQFTNGHTYYYKQEYITHDCWMNLTSVAWSSPRPISKKTFLKRESEGYTCQYIQREPAIILPFKKEARP</sequence>
<name>A0A1G6IYI4_9BACI</name>
<evidence type="ECO:0000313" key="2">
    <source>
        <dbReference type="Proteomes" id="UP000242662"/>
    </source>
</evidence>
<reference evidence="2" key="1">
    <citation type="submission" date="2016-09" db="EMBL/GenBank/DDBJ databases">
        <authorList>
            <person name="Varghese N."/>
            <person name="Submissions S."/>
        </authorList>
    </citation>
    <scope>NUCLEOTIDE SEQUENCE [LARGE SCALE GENOMIC DNA]</scope>
    <source>
        <strain evidence="2">25nlg</strain>
    </source>
</reference>
<protein>
    <submittedName>
        <fullName evidence="1">Uncharacterized protein</fullName>
    </submittedName>
</protein>
<evidence type="ECO:0000313" key="1">
    <source>
        <dbReference type="EMBL" id="SDC11135.1"/>
    </source>
</evidence>
<accession>A0A1G6IYI4</accession>
<organism evidence="1 2">
    <name type="scientific">Shouchella lonarensis</name>
    <dbReference type="NCBI Taxonomy" id="1464122"/>
    <lineage>
        <taxon>Bacteria</taxon>
        <taxon>Bacillati</taxon>
        <taxon>Bacillota</taxon>
        <taxon>Bacilli</taxon>
        <taxon>Bacillales</taxon>
        <taxon>Bacillaceae</taxon>
        <taxon>Shouchella</taxon>
    </lineage>
</organism>
<dbReference type="EMBL" id="FMYM01000005">
    <property type="protein sequence ID" value="SDC11135.1"/>
    <property type="molecule type" value="Genomic_DNA"/>
</dbReference>
<keyword evidence="2" id="KW-1185">Reference proteome</keyword>
<dbReference type="RefSeq" id="WP_090775541.1">
    <property type="nucleotide sequence ID" value="NZ_FMYM01000005.1"/>
</dbReference>
<dbReference type="Proteomes" id="UP000242662">
    <property type="component" value="Unassembled WGS sequence"/>
</dbReference>
<dbReference type="OrthoDB" id="2878733at2"/>